<dbReference type="GO" id="GO:1901135">
    <property type="term" value="P:carbohydrate derivative metabolic process"/>
    <property type="evidence" value="ECO:0007669"/>
    <property type="project" value="InterPro"/>
</dbReference>
<name>A0A6J4TR65_9BACT</name>
<evidence type="ECO:0000256" key="1">
    <source>
        <dbReference type="ARBA" id="ARBA00022737"/>
    </source>
</evidence>
<gene>
    <name evidence="3" type="ORF">AVDCRST_MAG73-862</name>
</gene>
<dbReference type="Gene3D" id="3.40.50.10490">
    <property type="entry name" value="Glucose-6-phosphate isomerase like protein, domain 1"/>
    <property type="match status" value="2"/>
</dbReference>
<feature type="domain" description="SIS" evidence="2">
    <location>
        <begin position="29"/>
        <end position="175"/>
    </location>
</feature>
<dbReference type="AlphaFoldDB" id="A0A6J4TR65"/>
<dbReference type="InterPro" id="IPR035466">
    <property type="entry name" value="GlmS/AgaS_SIS"/>
</dbReference>
<accession>A0A6J4TR65</accession>
<evidence type="ECO:0000313" key="3">
    <source>
        <dbReference type="EMBL" id="CAA9529925.1"/>
    </source>
</evidence>
<dbReference type="InterPro" id="IPR001347">
    <property type="entry name" value="SIS_dom"/>
</dbReference>
<dbReference type="CDD" id="cd05008">
    <property type="entry name" value="SIS_GlmS_GlmD_1"/>
    <property type="match status" value="1"/>
</dbReference>
<proteinExistence type="predicted"/>
<dbReference type="CDD" id="cd05009">
    <property type="entry name" value="SIS_GlmS_GlmD_2"/>
    <property type="match status" value="1"/>
</dbReference>
<sequence length="348" mass="37002">MSFAADEIRSQPEIWEATLASVPDQWRRIAPHLSFEPGTQVLFTGSGTSFYLALSAAHAFQEVTGCAARAVPASEIFLSPASTVPKHGPVVAFLFSRSGTTSEAVLAARHLTRTRPGARTIAISCNAGTPLAAATDHAIELPHAAERSMVMTRSFTTMLLAAQMVAATVAGDGALRADLVRLPNLLRRRFADFEAFAREWGGNAALRRFVYLGLGPNYGLAEEATLKLKEMTQVPCSAYNPLEFRHGPVSTVTGDTAVILLAGERERAYLGDVATDVHGHGAKVATIGPYPLDHAGVSLALPGDLSDLARAVLYLPPAQLLAHARAELLGLDPDAPRLLNPVVTLDAR</sequence>
<reference evidence="3" key="1">
    <citation type="submission" date="2020-02" db="EMBL/GenBank/DDBJ databases">
        <authorList>
            <person name="Meier V. D."/>
        </authorList>
    </citation>
    <scope>NUCLEOTIDE SEQUENCE</scope>
    <source>
        <strain evidence="3">AVDCRST_MAG73</strain>
    </source>
</reference>
<dbReference type="InterPro" id="IPR046348">
    <property type="entry name" value="SIS_dom_sf"/>
</dbReference>
<dbReference type="EC" id="3.5.99.6" evidence="3"/>
<keyword evidence="1" id="KW-0677">Repeat</keyword>
<dbReference type="GO" id="GO:0004342">
    <property type="term" value="F:glucosamine-6-phosphate deaminase activity"/>
    <property type="evidence" value="ECO:0007669"/>
    <property type="project" value="UniProtKB-EC"/>
</dbReference>
<dbReference type="PROSITE" id="PS51464">
    <property type="entry name" value="SIS"/>
    <property type="match status" value="2"/>
</dbReference>
<protein>
    <submittedName>
        <fullName evidence="3">Glucosamine-6-phosphate deaminase [isomerizing], alternative</fullName>
        <ecNumber evidence="3">3.5.99.6</ecNumber>
    </submittedName>
</protein>
<evidence type="ECO:0000259" key="2">
    <source>
        <dbReference type="PROSITE" id="PS51464"/>
    </source>
</evidence>
<keyword evidence="3" id="KW-0378">Hydrolase</keyword>
<dbReference type="InterPro" id="IPR035490">
    <property type="entry name" value="GlmS/FrlB_SIS"/>
</dbReference>
<dbReference type="PANTHER" id="PTHR10937">
    <property type="entry name" value="GLUCOSAMINE--FRUCTOSE-6-PHOSPHATE AMINOTRANSFERASE, ISOMERIZING"/>
    <property type="match status" value="1"/>
</dbReference>
<feature type="domain" description="SIS" evidence="2">
    <location>
        <begin position="197"/>
        <end position="336"/>
    </location>
</feature>
<dbReference type="PANTHER" id="PTHR10937:SF4">
    <property type="entry name" value="GLUCOSAMINE-6-PHOSPHATE DEAMINASE"/>
    <property type="match status" value="1"/>
</dbReference>
<dbReference type="GO" id="GO:0097367">
    <property type="term" value="F:carbohydrate derivative binding"/>
    <property type="evidence" value="ECO:0007669"/>
    <property type="project" value="InterPro"/>
</dbReference>
<organism evidence="3">
    <name type="scientific">uncultured Thermomicrobiales bacterium</name>
    <dbReference type="NCBI Taxonomy" id="1645740"/>
    <lineage>
        <taxon>Bacteria</taxon>
        <taxon>Pseudomonadati</taxon>
        <taxon>Thermomicrobiota</taxon>
        <taxon>Thermomicrobia</taxon>
        <taxon>Thermomicrobiales</taxon>
        <taxon>environmental samples</taxon>
    </lineage>
</organism>
<dbReference type="SUPFAM" id="SSF53697">
    <property type="entry name" value="SIS domain"/>
    <property type="match status" value="1"/>
</dbReference>
<dbReference type="Pfam" id="PF01380">
    <property type="entry name" value="SIS"/>
    <property type="match status" value="2"/>
</dbReference>
<dbReference type="EMBL" id="CADCWE010000047">
    <property type="protein sequence ID" value="CAA9529925.1"/>
    <property type="molecule type" value="Genomic_DNA"/>
</dbReference>